<protein>
    <recommendedName>
        <fullName evidence="10">Serum amyloid A protein</fullName>
    </recommendedName>
</protein>
<evidence type="ECO:0000256" key="3">
    <source>
        <dbReference type="ARBA" id="ARBA00022525"/>
    </source>
</evidence>
<dbReference type="GeneTree" id="ENSGT00940000178466"/>
<dbReference type="Proteomes" id="UP000261580">
    <property type="component" value="Unassembled WGS sequence"/>
</dbReference>
<keyword evidence="5" id="KW-0044">Antibiotic</keyword>
<evidence type="ECO:0000313" key="8">
    <source>
        <dbReference type="Ensembl" id="ENSNBRP00000013596.1"/>
    </source>
</evidence>
<dbReference type="GO" id="GO:0005576">
    <property type="term" value="C:extracellular region"/>
    <property type="evidence" value="ECO:0007669"/>
    <property type="project" value="UniProtKB-SubCell"/>
</dbReference>
<evidence type="ECO:0000256" key="7">
    <source>
        <dbReference type="SAM" id="SignalP"/>
    </source>
</evidence>
<feature type="region of interest" description="Disordered" evidence="6">
    <location>
        <begin position="37"/>
        <end position="61"/>
    </location>
</feature>
<evidence type="ECO:0000256" key="6">
    <source>
        <dbReference type="SAM" id="MobiDB-lite"/>
    </source>
</evidence>
<name>A0A3Q4GWK1_NEOBR</name>
<dbReference type="Bgee" id="ENSNBRG00000010544">
    <property type="expression patterns" value="Expressed in liver and 4 other cell types or tissues"/>
</dbReference>
<keyword evidence="4" id="KW-0929">Antimicrobial</keyword>
<feature type="compositionally biased region" description="Polar residues" evidence="6">
    <location>
        <begin position="48"/>
        <end position="61"/>
    </location>
</feature>
<comment type="similarity">
    <text evidence="2">Belongs to the pleurocidin family.</text>
</comment>
<comment type="subcellular location">
    <subcellularLocation>
        <location evidence="1">Secreted</location>
    </subcellularLocation>
</comment>
<evidence type="ECO:0000256" key="5">
    <source>
        <dbReference type="ARBA" id="ARBA00023022"/>
    </source>
</evidence>
<keyword evidence="7" id="KW-0732">Signal</keyword>
<keyword evidence="3" id="KW-0964">Secreted</keyword>
<sequence length="88" mass="10099">MKGVVIFLVLTLVLFMAEPVEPRFRSGFQNGLRKFKAQGHNDRDCPSWGSNRQPSDYKTNSQLLSHNRPKYISDSKSYCLIKAVFVSF</sequence>
<dbReference type="Ensembl" id="ENSNBRT00000013971.1">
    <property type="protein sequence ID" value="ENSNBRP00000013596.1"/>
    <property type="gene ID" value="ENSNBRG00000010544.1"/>
</dbReference>
<organism evidence="8 9">
    <name type="scientific">Neolamprologus brichardi</name>
    <name type="common">Fairy cichlid</name>
    <name type="synonym">Lamprologus brichardi</name>
    <dbReference type="NCBI Taxonomy" id="32507"/>
    <lineage>
        <taxon>Eukaryota</taxon>
        <taxon>Metazoa</taxon>
        <taxon>Chordata</taxon>
        <taxon>Craniata</taxon>
        <taxon>Vertebrata</taxon>
        <taxon>Euteleostomi</taxon>
        <taxon>Actinopterygii</taxon>
        <taxon>Neopterygii</taxon>
        <taxon>Teleostei</taxon>
        <taxon>Neoteleostei</taxon>
        <taxon>Acanthomorphata</taxon>
        <taxon>Ovalentaria</taxon>
        <taxon>Cichlomorphae</taxon>
        <taxon>Cichliformes</taxon>
        <taxon>Cichlidae</taxon>
        <taxon>African cichlids</taxon>
        <taxon>Pseudocrenilabrinae</taxon>
        <taxon>Lamprologini</taxon>
        <taxon>Neolamprologus</taxon>
    </lineage>
</organism>
<dbReference type="AlphaFoldDB" id="A0A3Q4GWK1"/>
<dbReference type="GO" id="GO:0042742">
    <property type="term" value="P:defense response to bacterium"/>
    <property type="evidence" value="ECO:0007669"/>
    <property type="project" value="UniProtKB-KW"/>
</dbReference>
<evidence type="ECO:0000256" key="1">
    <source>
        <dbReference type="ARBA" id="ARBA00004613"/>
    </source>
</evidence>
<feature type="chain" id="PRO_5018756046" description="Serum amyloid A protein" evidence="7">
    <location>
        <begin position="23"/>
        <end position="88"/>
    </location>
</feature>
<accession>A0A3Q4GWK1</accession>
<evidence type="ECO:0000313" key="9">
    <source>
        <dbReference type="Proteomes" id="UP000261580"/>
    </source>
</evidence>
<evidence type="ECO:0000256" key="4">
    <source>
        <dbReference type="ARBA" id="ARBA00022529"/>
    </source>
</evidence>
<evidence type="ECO:0000256" key="2">
    <source>
        <dbReference type="ARBA" id="ARBA00007419"/>
    </source>
</evidence>
<dbReference type="Pfam" id="PF08107">
    <property type="entry name" value="Antimicrobial12"/>
    <property type="match status" value="1"/>
</dbReference>
<reference evidence="8" key="2">
    <citation type="submission" date="2025-09" db="UniProtKB">
        <authorList>
            <consortium name="Ensembl"/>
        </authorList>
    </citation>
    <scope>IDENTIFICATION</scope>
</reference>
<keyword evidence="9" id="KW-1185">Reference proteome</keyword>
<feature type="signal peptide" evidence="7">
    <location>
        <begin position="1"/>
        <end position="22"/>
    </location>
</feature>
<proteinExistence type="inferred from homology"/>
<dbReference type="InterPro" id="IPR012515">
    <property type="entry name" value="Antimicrobial12"/>
</dbReference>
<evidence type="ECO:0008006" key="10">
    <source>
        <dbReference type="Google" id="ProtNLM"/>
    </source>
</evidence>
<reference evidence="8" key="1">
    <citation type="submission" date="2025-08" db="UniProtKB">
        <authorList>
            <consortium name="Ensembl"/>
        </authorList>
    </citation>
    <scope>IDENTIFICATION</scope>
</reference>